<dbReference type="InterPro" id="IPR042095">
    <property type="entry name" value="SUMF_sf"/>
</dbReference>
<evidence type="ECO:0000259" key="1">
    <source>
        <dbReference type="Pfam" id="PF03781"/>
    </source>
</evidence>
<feature type="domain" description="Sulfatase-modifying factor enzyme-like" evidence="1">
    <location>
        <begin position="34"/>
        <end position="103"/>
    </location>
</feature>
<dbReference type="PANTHER" id="PTHR23150:SF19">
    <property type="entry name" value="FORMYLGLYCINE-GENERATING ENZYME"/>
    <property type="match status" value="1"/>
</dbReference>
<proteinExistence type="predicted"/>
<dbReference type="InterPro" id="IPR005532">
    <property type="entry name" value="SUMF_dom"/>
</dbReference>
<dbReference type="PANTHER" id="PTHR23150">
    <property type="entry name" value="SULFATASE MODIFYING FACTOR 1, 2"/>
    <property type="match status" value="1"/>
</dbReference>
<dbReference type="Gene3D" id="3.90.1580.10">
    <property type="entry name" value="paralog of FGE (formylglycine-generating enzyme)"/>
    <property type="match status" value="1"/>
</dbReference>
<name>A0A382W8M6_9ZZZZ</name>
<dbReference type="InterPro" id="IPR051043">
    <property type="entry name" value="Sulfatase_Mod_Factor_Kinase"/>
</dbReference>
<dbReference type="EMBL" id="UINC01157923">
    <property type="protein sequence ID" value="SVD55177.1"/>
    <property type="molecule type" value="Genomic_DNA"/>
</dbReference>
<reference evidence="2" key="1">
    <citation type="submission" date="2018-05" db="EMBL/GenBank/DDBJ databases">
        <authorList>
            <person name="Lanie J.A."/>
            <person name="Ng W.-L."/>
            <person name="Kazmierczak K.M."/>
            <person name="Andrzejewski T.M."/>
            <person name="Davidsen T.M."/>
            <person name="Wayne K.J."/>
            <person name="Tettelin H."/>
            <person name="Glass J.I."/>
            <person name="Rusch D."/>
            <person name="Podicherti R."/>
            <person name="Tsui H.-C.T."/>
            <person name="Winkler M.E."/>
        </authorList>
    </citation>
    <scope>NUCLEOTIDE SEQUENCE</scope>
</reference>
<feature type="non-terminal residue" evidence="2">
    <location>
        <position position="145"/>
    </location>
</feature>
<dbReference type="GO" id="GO:0120147">
    <property type="term" value="F:formylglycine-generating oxidase activity"/>
    <property type="evidence" value="ECO:0007669"/>
    <property type="project" value="TreeGrafter"/>
</dbReference>
<organism evidence="2">
    <name type="scientific">marine metagenome</name>
    <dbReference type="NCBI Taxonomy" id="408172"/>
    <lineage>
        <taxon>unclassified sequences</taxon>
        <taxon>metagenomes</taxon>
        <taxon>ecological metagenomes</taxon>
    </lineage>
</organism>
<dbReference type="SUPFAM" id="SSF56436">
    <property type="entry name" value="C-type lectin-like"/>
    <property type="match status" value="1"/>
</dbReference>
<evidence type="ECO:0000313" key="2">
    <source>
        <dbReference type="EMBL" id="SVD55177.1"/>
    </source>
</evidence>
<sequence>MMKKIILILCLAGCSSKLDIKRIPISVGETEIIMIWIPGGSFQMGSKDPMARADEQPIHSVKIDGFWMSETPVTNEQFATFVNQTNYKTTAEVAPSVEEIMSQVPPGTAPPPKEMLVPGSLTFINHSAPANANSPVRWWTWSLNS</sequence>
<dbReference type="AlphaFoldDB" id="A0A382W8M6"/>
<accession>A0A382W8M6</accession>
<dbReference type="Pfam" id="PF03781">
    <property type="entry name" value="FGE-sulfatase"/>
    <property type="match status" value="1"/>
</dbReference>
<protein>
    <recommendedName>
        <fullName evidence="1">Sulfatase-modifying factor enzyme-like domain-containing protein</fullName>
    </recommendedName>
</protein>
<dbReference type="InterPro" id="IPR016187">
    <property type="entry name" value="CTDL_fold"/>
</dbReference>
<gene>
    <name evidence="2" type="ORF">METZ01_LOCUS408031</name>
</gene>